<dbReference type="Gene3D" id="3.40.50.10330">
    <property type="entry name" value="Probable inorganic polyphosphate/atp-NAD kinase, domain 1"/>
    <property type="match status" value="1"/>
</dbReference>
<dbReference type="InterPro" id="IPR050187">
    <property type="entry name" value="Lipid_Phosphate_FormReg"/>
</dbReference>
<evidence type="ECO:0000256" key="4">
    <source>
        <dbReference type="ARBA" id="ARBA00022840"/>
    </source>
</evidence>
<evidence type="ECO:0000313" key="6">
    <source>
        <dbReference type="EMBL" id="SVA00983.1"/>
    </source>
</evidence>
<dbReference type="GO" id="GO:0001727">
    <property type="term" value="F:lipid kinase activity"/>
    <property type="evidence" value="ECO:0007669"/>
    <property type="project" value="TreeGrafter"/>
</dbReference>
<dbReference type="NCBIfam" id="TIGR00147">
    <property type="entry name" value="YegS/Rv2252/BmrU family lipid kinase"/>
    <property type="match status" value="1"/>
</dbReference>
<evidence type="ECO:0000256" key="1">
    <source>
        <dbReference type="ARBA" id="ARBA00022679"/>
    </source>
</evidence>
<dbReference type="InterPro" id="IPR045540">
    <property type="entry name" value="YegS/DAGK_C"/>
</dbReference>
<dbReference type="InterPro" id="IPR001206">
    <property type="entry name" value="Diacylglycerol_kinase_cat_dom"/>
</dbReference>
<dbReference type="GO" id="GO:0008654">
    <property type="term" value="P:phospholipid biosynthetic process"/>
    <property type="evidence" value="ECO:0007669"/>
    <property type="project" value="InterPro"/>
</dbReference>
<dbReference type="Pfam" id="PF00781">
    <property type="entry name" value="DAGK_cat"/>
    <property type="match status" value="1"/>
</dbReference>
<dbReference type="InterPro" id="IPR017438">
    <property type="entry name" value="ATP-NAD_kinase_N"/>
</dbReference>
<dbReference type="GO" id="GO:0016020">
    <property type="term" value="C:membrane"/>
    <property type="evidence" value="ECO:0007669"/>
    <property type="project" value="GOC"/>
</dbReference>
<organism evidence="6">
    <name type="scientific">marine metagenome</name>
    <dbReference type="NCBI Taxonomy" id="408172"/>
    <lineage>
        <taxon>unclassified sequences</taxon>
        <taxon>metagenomes</taxon>
        <taxon>ecological metagenomes</taxon>
    </lineage>
</organism>
<dbReference type="GO" id="GO:0006665">
    <property type="term" value="P:sphingolipid metabolic process"/>
    <property type="evidence" value="ECO:0007669"/>
    <property type="project" value="TreeGrafter"/>
</dbReference>
<keyword evidence="4" id="KW-0067">ATP-binding</keyword>
<sequence>MKQAQNKKICILVNQFAGDGKTVKKLPVILKSFEAANIANDVFYSEHPGWFMDFIAHEDLGKYDGLVVVGGDGTIHEVVNGLMKSGKGLHLPLGIIPGGSGNAFADDLGLLNPIHAVHQIVSGNMHSMDIMRISQGDTVSYAFNIIAWGIASDVNIRAEELRWLGNSRYSLSAIISILNLKKRPILLRLDNDVIDCNAILFIALNTIHTGKGMKMAPHAKLNDGLMDLLLLRDASRFRVLKIFIQSFSGKHVSDPLVEYRHVKTFSIQTKDDLLNIDGENIGQTPIEVSLIPDALRVFTDLQLS</sequence>
<accession>A0A381SIC7</accession>
<dbReference type="SMART" id="SM00046">
    <property type="entry name" value="DAGKc"/>
    <property type="match status" value="1"/>
</dbReference>
<dbReference type="InterPro" id="IPR005218">
    <property type="entry name" value="Diacylglycerol/lipid_kinase"/>
</dbReference>
<evidence type="ECO:0000256" key="2">
    <source>
        <dbReference type="ARBA" id="ARBA00022741"/>
    </source>
</evidence>
<dbReference type="Gene3D" id="2.60.200.40">
    <property type="match status" value="2"/>
</dbReference>
<keyword evidence="2" id="KW-0547">Nucleotide-binding</keyword>
<evidence type="ECO:0000256" key="3">
    <source>
        <dbReference type="ARBA" id="ARBA00022777"/>
    </source>
</evidence>
<protein>
    <recommendedName>
        <fullName evidence="5">DAGKc domain-containing protein</fullName>
    </recommendedName>
</protein>
<gene>
    <name evidence="6" type="ORF">METZ01_LOCUS53837</name>
</gene>
<feature type="domain" description="DAGKc" evidence="5">
    <location>
        <begin position="4"/>
        <end position="137"/>
    </location>
</feature>
<reference evidence="6" key="1">
    <citation type="submission" date="2018-05" db="EMBL/GenBank/DDBJ databases">
        <authorList>
            <person name="Lanie J.A."/>
            <person name="Ng W.-L."/>
            <person name="Kazmierczak K.M."/>
            <person name="Andrzejewski T.M."/>
            <person name="Davidsen T.M."/>
            <person name="Wayne K.J."/>
            <person name="Tettelin H."/>
            <person name="Glass J.I."/>
            <person name="Rusch D."/>
            <person name="Podicherti R."/>
            <person name="Tsui H.-C.T."/>
            <person name="Winkler M.E."/>
        </authorList>
    </citation>
    <scope>NUCLEOTIDE SEQUENCE</scope>
</reference>
<proteinExistence type="predicted"/>
<dbReference type="PANTHER" id="PTHR12358:SF54">
    <property type="entry name" value="SPHINGOSINE KINASE RELATED PROTEIN"/>
    <property type="match status" value="1"/>
</dbReference>
<dbReference type="SUPFAM" id="SSF111331">
    <property type="entry name" value="NAD kinase/diacylglycerol kinase-like"/>
    <property type="match status" value="1"/>
</dbReference>
<keyword evidence="1" id="KW-0808">Transferase</keyword>
<dbReference type="Pfam" id="PF19279">
    <property type="entry name" value="YegS_C"/>
    <property type="match status" value="1"/>
</dbReference>
<dbReference type="AlphaFoldDB" id="A0A381SIC7"/>
<dbReference type="PROSITE" id="PS50146">
    <property type="entry name" value="DAGK"/>
    <property type="match status" value="1"/>
</dbReference>
<evidence type="ECO:0000259" key="5">
    <source>
        <dbReference type="PROSITE" id="PS50146"/>
    </source>
</evidence>
<dbReference type="InterPro" id="IPR016064">
    <property type="entry name" value="NAD/diacylglycerol_kinase_sf"/>
</dbReference>
<dbReference type="PANTHER" id="PTHR12358">
    <property type="entry name" value="SPHINGOSINE KINASE"/>
    <property type="match status" value="1"/>
</dbReference>
<name>A0A381SIC7_9ZZZZ</name>
<dbReference type="GO" id="GO:0005524">
    <property type="term" value="F:ATP binding"/>
    <property type="evidence" value="ECO:0007669"/>
    <property type="project" value="UniProtKB-KW"/>
</dbReference>
<dbReference type="EMBL" id="UINC01002856">
    <property type="protein sequence ID" value="SVA00983.1"/>
    <property type="molecule type" value="Genomic_DNA"/>
</dbReference>
<keyword evidence="3" id="KW-0418">Kinase</keyword>